<organism evidence="1 2">
    <name type="scientific">Heliocybe sulcata</name>
    <dbReference type="NCBI Taxonomy" id="5364"/>
    <lineage>
        <taxon>Eukaryota</taxon>
        <taxon>Fungi</taxon>
        <taxon>Dikarya</taxon>
        <taxon>Basidiomycota</taxon>
        <taxon>Agaricomycotina</taxon>
        <taxon>Agaricomycetes</taxon>
        <taxon>Gloeophyllales</taxon>
        <taxon>Gloeophyllaceae</taxon>
        <taxon>Heliocybe</taxon>
    </lineage>
</organism>
<accession>A0A5C3N138</accession>
<evidence type="ECO:0000313" key="1">
    <source>
        <dbReference type="EMBL" id="TFK51334.1"/>
    </source>
</evidence>
<sequence length="122" mass="14089">MVTAAGSTHFVVRLGHNPWRRPVVGSETLLHCRAMGDIRGIRCVEGARCRRCIVLRLRYQPYRWHHCLIAADQLPSYAILLVTTYCLRRHRSFQKSVHVIPEGSILTLDFIDNIVRLEGQLR</sequence>
<gene>
    <name evidence="1" type="ORF">OE88DRAFT_1535543</name>
</gene>
<protein>
    <submittedName>
        <fullName evidence="1">Uncharacterized protein</fullName>
    </submittedName>
</protein>
<dbReference type="Proteomes" id="UP000305948">
    <property type="component" value="Unassembled WGS sequence"/>
</dbReference>
<proteinExistence type="predicted"/>
<evidence type="ECO:0000313" key="2">
    <source>
        <dbReference type="Proteomes" id="UP000305948"/>
    </source>
</evidence>
<name>A0A5C3N138_9AGAM</name>
<reference evidence="1 2" key="1">
    <citation type="journal article" date="2019" name="Nat. Ecol. Evol.">
        <title>Megaphylogeny resolves global patterns of mushroom evolution.</title>
        <authorList>
            <person name="Varga T."/>
            <person name="Krizsan K."/>
            <person name="Foldi C."/>
            <person name="Dima B."/>
            <person name="Sanchez-Garcia M."/>
            <person name="Sanchez-Ramirez S."/>
            <person name="Szollosi G.J."/>
            <person name="Szarkandi J.G."/>
            <person name="Papp V."/>
            <person name="Albert L."/>
            <person name="Andreopoulos W."/>
            <person name="Angelini C."/>
            <person name="Antonin V."/>
            <person name="Barry K.W."/>
            <person name="Bougher N.L."/>
            <person name="Buchanan P."/>
            <person name="Buyck B."/>
            <person name="Bense V."/>
            <person name="Catcheside P."/>
            <person name="Chovatia M."/>
            <person name="Cooper J."/>
            <person name="Damon W."/>
            <person name="Desjardin D."/>
            <person name="Finy P."/>
            <person name="Geml J."/>
            <person name="Haridas S."/>
            <person name="Hughes K."/>
            <person name="Justo A."/>
            <person name="Karasinski D."/>
            <person name="Kautmanova I."/>
            <person name="Kiss B."/>
            <person name="Kocsube S."/>
            <person name="Kotiranta H."/>
            <person name="LaButti K.M."/>
            <person name="Lechner B.E."/>
            <person name="Liimatainen K."/>
            <person name="Lipzen A."/>
            <person name="Lukacs Z."/>
            <person name="Mihaltcheva S."/>
            <person name="Morgado L.N."/>
            <person name="Niskanen T."/>
            <person name="Noordeloos M.E."/>
            <person name="Ohm R.A."/>
            <person name="Ortiz-Santana B."/>
            <person name="Ovrebo C."/>
            <person name="Racz N."/>
            <person name="Riley R."/>
            <person name="Savchenko A."/>
            <person name="Shiryaev A."/>
            <person name="Soop K."/>
            <person name="Spirin V."/>
            <person name="Szebenyi C."/>
            <person name="Tomsovsky M."/>
            <person name="Tulloss R.E."/>
            <person name="Uehling J."/>
            <person name="Grigoriev I.V."/>
            <person name="Vagvolgyi C."/>
            <person name="Papp T."/>
            <person name="Martin F.M."/>
            <person name="Miettinen O."/>
            <person name="Hibbett D.S."/>
            <person name="Nagy L.G."/>
        </authorList>
    </citation>
    <scope>NUCLEOTIDE SEQUENCE [LARGE SCALE GENOMIC DNA]</scope>
    <source>
        <strain evidence="1 2">OMC1185</strain>
    </source>
</reference>
<keyword evidence="2" id="KW-1185">Reference proteome</keyword>
<dbReference type="AlphaFoldDB" id="A0A5C3N138"/>
<dbReference type="EMBL" id="ML213511">
    <property type="protein sequence ID" value="TFK51334.1"/>
    <property type="molecule type" value="Genomic_DNA"/>
</dbReference>